<dbReference type="Proteomes" id="UP000295050">
    <property type="component" value="Unassembled WGS sequence"/>
</dbReference>
<dbReference type="AlphaFoldDB" id="A0A4R2RFD6"/>
<evidence type="ECO:0000256" key="1">
    <source>
        <dbReference type="SAM" id="MobiDB-lite"/>
    </source>
</evidence>
<protein>
    <submittedName>
        <fullName evidence="2">Pyridoxamine 5'-phosphate oxidase</fullName>
    </submittedName>
</protein>
<dbReference type="Gene3D" id="2.30.110.10">
    <property type="entry name" value="Electron Transport, Fmn-binding Protein, Chain A"/>
    <property type="match status" value="1"/>
</dbReference>
<keyword evidence="3" id="KW-1185">Reference proteome</keyword>
<dbReference type="EMBL" id="SLXU01000002">
    <property type="protein sequence ID" value="TCP62302.1"/>
    <property type="molecule type" value="Genomic_DNA"/>
</dbReference>
<sequence>MNDFNTLPGVLDLVWQRLSDGILDRHAAARTPVLATRGAAGAEARMVVLRAADRTAGHVDIHSDLRAAKVAELRAEPHAALLVWDGLALLQIRLRARFEVLSGPAVEPDWQASAPSSRTLYGGSPAPGAPLPHPSDHAPGPDRAAFAVLRGWLTEIETLHLRPDHHRRALFRAADGWAGSWRAP</sequence>
<dbReference type="OrthoDB" id="5120525at2"/>
<accession>A0A4R2RFD6</accession>
<gene>
    <name evidence="2" type="ORF">EV663_102146</name>
</gene>
<feature type="region of interest" description="Disordered" evidence="1">
    <location>
        <begin position="108"/>
        <end position="140"/>
    </location>
</feature>
<evidence type="ECO:0000313" key="2">
    <source>
        <dbReference type="EMBL" id="TCP62302.1"/>
    </source>
</evidence>
<reference evidence="2 3" key="1">
    <citation type="submission" date="2019-03" db="EMBL/GenBank/DDBJ databases">
        <title>Genomic Encyclopedia of Type Strains, Phase IV (KMG-IV): sequencing the most valuable type-strain genomes for metagenomic binning, comparative biology and taxonomic classification.</title>
        <authorList>
            <person name="Goeker M."/>
        </authorList>
    </citation>
    <scope>NUCLEOTIDE SEQUENCE [LARGE SCALE GENOMIC DNA]</scope>
    <source>
        <strain evidence="2 3">DSM 24766</strain>
    </source>
</reference>
<proteinExistence type="predicted"/>
<dbReference type="InterPro" id="IPR012349">
    <property type="entry name" value="Split_barrel_FMN-bd"/>
</dbReference>
<evidence type="ECO:0000313" key="3">
    <source>
        <dbReference type="Proteomes" id="UP000295050"/>
    </source>
</evidence>
<dbReference type="RefSeq" id="WP_132950564.1">
    <property type="nucleotide sequence ID" value="NZ_SLXU01000002.1"/>
</dbReference>
<name>A0A4R2RFD6_9RHOB</name>
<organism evidence="2 3">
    <name type="scientific">Rhodovulum bhavnagarense</name>
    <dbReference type="NCBI Taxonomy" id="992286"/>
    <lineage>
        <taxon>Bacteria</taxon>
        <taxon>Pseudomonadati</taxon>
        <taxon>Pseudomonadota</taxon>
        <taxon>Alphaproteobacteria</taxon>
        <taxon>Rhodobacterales</taxon>
        <taxon>Paracoccaceae</taxon>
        <taxon>Rhodovulum</taxon>
    </lineage>
</organism>
<dbReference type="SUPFAM" id="SSF50475">
    <property type="entry name" value="FMN-binding split barrel"/>
    <property type="match status" value="1"/>
</dbReference>
<comment type="caution">
    <text evidence="2">The sequence shown here is derived from an EMBL/GenBank/DDBJ whole genome shotgun (WGS) entry which is preliminary data.</text>
</comment>